<dbReference type="Proteomes" id="UP001218188">
    <property type="component" value="Unassembled WGS sequence"/>
</dbReference>
<reference evidence="1" key="1">
    <citation type="submission" date="2023-03" db="EMBL/GenBank/DDBJ databases">
        <title>Massive genome expansion in bonnet fungi (Mycena s.s.) driven by repeated elements and novel gene families across ecological guilds.</title>
        <authorList>
            <consortium name="Lawrence Berkeley National Laboratory"/>
            <person name="Harder C.B."/>
            <person name="Miyauchi S."/>
            <person name="Viragh M."/>
            <person name="Kuo A."/>
            <person name="Thoen E."/>
            <person name="Andreopoulos B."/>
            <person name="Lu D."/>
            <person name="Skrede I."/>
            <person name="Drula E."/>
            <person name="Henrissat B."/>
            <person name="Morin E."/>
            <person name="Kohler A."/>
            <person name="Barry K."/>
            <person name="LaButti K."/>
            <person name="Morin E."/>
            <person name="Salamov A."/>
            <person name="Lipzen A."/>
            <person name="Mereny Z."/>
            <person name="Hegedus B."/>
            <person name="Baldrian P."/>
            <person name="Stursova M."/>
            <person name="Weitz H."/>
            <person name="Taylor A."/>
            <person name="Grigoriev I.V."/>
            <person name="Nagy L.G."/>
            <person name="Martin F."/>
            <person name="Kauserud H."/>
        </authorList>
    </citation>
    <scope>NUCLEOTIDE SEQUENCE</scope>
    <source>
        <strain evidence="1">CBHHK200</strain>
    </source>
</reference>
<accession>A0AAD6S914</accession>
<protein>
    <submittedName>
        <fullName evidence="1">Uncharacterized protein</fullName>
    </submittedName>
</protein>
<dbReference type="AlphaFoldDB" id="A0AAD6S914"/>
<organism evidence="1 2">
    <name type="scientific">Mycena alexandri</name>
    <dbReference type="NCBI Taxonomy" id="1745969"/>
    <lineage>
        <taxon>Eukaryota</taxon>
        <taxon>Fungi</taxon>
        <taxon>Dikarya</taxon>
        <taxon>Basidiomycota</taxon>
        <taxon>Agaricomycotina</taxon>
        <taxon>Agaricomycetes</taxon>
        <taxon>Agaricomycetidae</taxon>
        <taxon>Agaricales</taxon>
        <taxon>Marasmiineae</taxon>
        <taxon>Mycenaceae</taxon>
        <taxon>Mycena</taxon>
    </lineage>
</organism>
<evidence type="ECO:0000313" key="1">
    <source>
        <dbReference type="EMBL" id="KAJ7023130.1"/>
    </source>
</evidence>
<sequence length="572" mass="65418">MFAGSKNFTITGGIFNHIVYSQADNDREEFRSIRVGDINLLCSVSEADVTEYRAVMRRKKSRRVRIERVVTGRTRTYHANIFGSQNVFTLVAYEGESFNQFSGNAIARQAMRQPHMPQIFGITNSRLMNALIYHDELIPLSEARSRCLSHLKLTCFDHLMATQFRDFEQYWRTLTGEWLYAEDNLNYTELFRVSAGQLCIEVDQPAESHLLKWTSYHLRTTGAQQSAGAKISWSETEFINMLGLDDVLEILGCRQYDLKPMSVHSGFVRVGALYAVDDWANPYKLPMEILHIPLAYDINLDPWGWEYHGEGNAIIKSYMSTSSGWTRIDMDEIHHLQLNNHGNCQVHHFYNYMGYIGPDEMEWMKSWLVQANYLSGGSLHPKYSIVTELAFGVTLWYPEDYFTLRGTFMADSPTNDLYLFLFSPQAAIRDGACTVAIPAPEDAYYWSFQSDGSNPLSDEILDEVCPPQVLYQTCLLERHWSKQDYRLIRDFLLAKGLNPNSPDLVNQLGYPLAVIDPEPLPLDAAIHIPDLGAFPQLSPTCSDCQLISNLQMHVPSLWMSTHHGRDGKHYVP</sequence>
<name>A0AAD6S914_9AGAR</name>
<proteinExistence type="predicted"/>
<gene>
    <name evidence="1" type="ORF">C8F04DRAFT_1135089</name>
</gene>
<dbReference type="EMBL" id="JARJCM010000193">
    <property type="protein sequence ID" value="KAJ7023130.1"/>
    <property type="molecule type" value="Genomic_DNA"/>
</dbReference>
<comment type="caution">
    <text evidence="1">The sequence shown here is derived from an EMBL/GenBank/DDBJ whole genome shotgun (WGS) entry which is preliminary data.</text>
</comment>
<evidence type="ECO:0000313" key="2">
    <source>
        <dbReference type="Proteomes" id="UP001218188"/>
    </source>
</evidence>
<keyword evidence="2" id="KW-1185">Reference proteome</keyword>